<organism evidence="3 4">
    <name type="scientific">Hyphomicrobium album</name>
    <dbReference type="NCBI Taxonomy" id="2665159"/>
    <lineage>
        <taxon>Bacteria</taxon>
        <taxon>Pseudomonadati</taxon>
        <taxon>Pseudomonadota</taxon>
        <taxon>Alphaproteobacteria</taxon>
        <taxon>Hyphomicrobiales</taxon>
        <taxon>Hyphomicrobiaceae</taxon>
        <taxon>Hyphomicrobium</taxon>
    </lineage>
</organism>
<reference evidence="3 4" key="1">
    <citation type="submission" date="2019-11" db="EMBL/GenBank/DDBJ databases">
        <title>Identification of a novel strain.</title>
        <authorList>
            <person name="Xu Q."/>
            <person name="Wang G."/>
        </authorList>
    </citation>
    <scope>NUCLEOTIDE SEQUENCE [LARGE SCALE GENOMIC DNA]</scope>
    <source>
        <strain evidence="4">xq</strain>
    </source>
</reference>
<keyword evidence="4" id="KW-1185">Reference proteome</keyword>
<sequence length="203" mass="21514">MISALAVSSFALLLSPAFAEDQHRELGAHVHGHGTLNIAIEDKRVALELEVAGMDVVGFEHAASTPEQKAAVDKAKGLLEKPLDVFALPAAAGCSAAETKVLIETEAHGDQDHDDHDHDKDAKGGDDHDGHDHGDKAEGGHSHFHATYALDCTSPAELTTITFNYFKLFAGAKELTVNVVGAKGQSSYEVSRDRPTLDLAGVM</sequence>
<feature type="signal peptide" evidence="2">
    <location>
        <begin position="1"/>
        <end position="19"/>
    </location>
</feature>
<protein>
    <submittedName>
        <fullName evidence="3">DUF2796 domain-containing protein</fullName>
    </submittedName>
</protein>
<dbReference type="EMBL" id="WMBQ01000002">
    <property type="protein sequence ID" value="MTD95177.1"/>
    <property type="molecule type" value="Genomic_DNA"/>
</dbReference>
<feature type="chain" id="PRO_5026274023" evidence="2">
    <location>
        <begin position="20"/>
        <end position="203"/>
    </location>
</feature>
<proteinExistence type="predicted"/>
<evidence type="ECO:0000256" key="2">
    <source>
        <dbReference type="SAM" id="SignalP"/>
    </source>
</evidence>
<dbReference type="AlphaFoldDB" id="A0A6I3KN65"/>
<dbReference type="InterPro" id="IPR021253">
    <property type="entry name" value="ZrgA-like"/>
</dbReference>
<keyword evidence="2" id="KW-0732">Signal</keyword>
<evidence type="ECO:0000313" key="3">
    <source>
        <dbReference type="EMBL" id="MTD95177.1"/>
    </source>
</evidence>
<comment type="caution">
    <text evidence="3">The sequence shown here is derived from an EMBL/GenBank/DDBJ whole genome shotgun (WGS) entry which is preliminary data.</text>
</comment>
<gene>
    <name evidence="3" type="ORF">GIW81_12625</name>
</gene>
<name>A0A6I3KN65_9HYPH</name>
<evidence type="ECO:0000313" key="4">
    <source>
        <dbReference type="Proteomes" id="UP000440694"/>
    </source>
</evidence>
<accession>A0A6I3KN65</accession>
<feature type="region of interest" description="Disordered" evidence="1">
    <location>
        <begin position="107"/>
        <end position="139"/>
    </location>
</feature>
<dbReference type="Pfam" id="PF10986">
    <property type="entry name" value="ZrgA"/>
    <property type="match status" value="1"/>
</dbReference>
<dbReference type="Proteomes" id="UP000440694">
    <property type="component" value="Unassembled WGS sequence"/>
</dbReference>
<evidence type="ECO:0000256" key="1">
    <source>
        <dbReference type="SAM" id="MobiDB-lite"/>
    </source>
</evidence>